<comment type="function">
    <text evidence="3">Removal of H(2)O(2), oxidation of toxic reductants, biosynthesis and degradation of lignin, suberization, auxin catabolism, response to environmental stresses such as wounding, pathogen attack and oxidative stress. These functions might be dependent on each isozyme/isoform in each plant tissue.</text>
</comment>
<dbReference type="InterPro" id="IPR002016">
    <property type="entry name" value="Haem_peroxidase"/>
</dbReference>
<keyword evidence="18" id="KW-1185">Reference proteome</keyword>
<dbReference type="AlphaFoldDB" id="G7J369"/>
<evidence type="ECO:0000256" key="2">
    <source>
        <dbReference type="ARBA" id="ARBA00001970"/>
    </source>
</evidence>
<reference evidence="17" key="3">
    <citation type="submission" date="2015-04" db="UniProtKB">
        <authorList>
            <consortium name="EnsemblPlants"/>
        </authorList>
    </citation>
    <scope>IDENTIFICATION</scope>
    <source>
        <strain evidence="17">cv. Jemalong A17</strain>
    </source>
</reference>
<dbReference type="HOGENOM" id="CLU_010543_5_2_1"/>
<comment type="catalytic activity">
    <reaction evidence="1">
        <text>2 a phenolic donor + H2O2 = 2 a phenolic radical donor + 2 H2O</text>
        <dbReference type="Rhea" id="RHEA:56136"/>
        <dbReference type="ChEBI" id="CHEBI:15377"/>
        <dbReference type="ChEBI" id="CHEBI:16240"/>
        <dbReference type="ChEBI" id="CHEBI:139520"/>
        <dbReference type="ChEBI" id="CHEBI:139521"/>
        <dbReference type="EC" id="1.11.1.7"/>
    </reaction>
</comment>
<evidence type="ECO:0000256" key="9">
    <source>
        <dbReference type="ARBA" id="ARBA00023004"/>
    </source>
</evidence>
<dbReference type="PANTHER" id="PTHR31388">
    <property type="entry name" value="PEROXIDASE 72-RELATED"/>
    <property type="match status" value="1"/>
</dbReference>
<evidence type="ECO:0000256" key="11">
    <source>
        <dbReference type="PIRSR" id="PIRSR600823-3"/>
    </source>
</evidence>
<evidence type="ECO:0000256" key="4">
    <source>
        <dbReference type="ARBA" id="ARBA00012313"/>
    </source>
</evidence>
<dbReference type="Proteomes" id="UP000002051">
    <property type="component" value="Chromosome 3"/>
</dbReference>
<keyword evidence="7 11" id="KW-0479">Metal-binding</keyword>
<feature type="binding site" evidence="11">
    <location>
        <position position="63"/>
    </location>
    <ligand>
        <name>Ca(2+)</name>
        <dbReference type="ChEBI" id="CHEBI:29108"/>
        <label>1</label>
    </ligand>
</feature>
<accession>G7J369</accession>
<dbReference type="GO" id="GO:0020037">
    <property type="term" value="F:heme binding"/>
    <property type="evidence" value="ECO:0007669"/>
    <property type="project" value="InterPro"/>
</dbReference>
<evidence type="ECO:0000256" key="6">
    <source>
        <dbReference type="ARBA" id="ARBA00022617"/>
    </source>
</evidence>
<evidence type="ECO:0000256" key="14">
    <source>
        <dbReference type="SAM" id="SignalP"/>
    </source>
</evidence>
<dbReference type="InterPro" id="IPR010255">
    <property type="entry name" value="Haem_peroxidase_sf"/>
</dbReference>
<dbReference type="PROSITE" id="PS50873">
    <property type="entry name" value="PEROXIDASE_4"/>
    <property type="match status" value="1"/>
</dbReference>
<feature type="site" description="Transition state stabilizer" evidence="12">
    <location>
        <position position="55"/>
    </location>
</feature>
<evidence type="ECO:0000256" key="1">
    <source>
        <dbReference type="ARBA" id="ARBA00000189"/>
    </source>
</evidence>
<dbReference type="InterPro" id="IPR000823">
    <property type="entry name" value="Peroxidase_pln"/>
</dbReference>
<comment type="similarity">
    <text evidence="13">Belongs to the peroxidase family.</text>
</comment>
<evidence type="ECO:0000256" key="13">
    <source>
        <dbReference type="RuleBase" id="RU004241"/>
    </source>
</evidence>
<evidence type="ECO:0000313" key="16">
    <source>
        <dbReference type="EMBL" id="AES72162.1"/>
    </source>
</evidence>
<evidence type="ECO:0000256" key="12">
    <source>
        <dbReference type="PIRSR" id="PIRSR600823-4"/>
    </source>
</evidence>
<dbReference type="GO" id="GO:0046872">
    <property type="term" value="F:metal ion binding"/>
    <property type="evidence" value="ECO:0007669"/>
    <property type="project" value="UniProtKB-KW"/>
</dbReference>
<evidence type="ECO:0000256" key="5">
    <source>
        <dbReference type="ARBA" id="ARBA00022559"/>
    </source>
</evidence>
<proteinExistence type="inferred from homology"/>
<evidence type="ECO:0000313" key="18">
    <source>
        <dbReference type="Proteomes" id="UP000002051"/>
    </source>
</evidence>
<dbReference type="InterPro" id="IPR019794">
    <property type="entry name" value="Peroxidases_AS"/>
</dbReference>
<dbReference type="PANTHER" id="PTHR31388:SF126">
    <property type="entry name" value="PEROXIDASE"/>
    <property type="match status" value="1"/>
</dbReference>
<evidence type="ECO:0000256" key="3">
    <source>
        <dbReference type="ARBA" id="ARBA00002322"/>
    </source>
</evidence>
<keyword evidence="6" id="KW-0349">Heme</keyword>
<dbReference type="EMBL" id="CM001219">
    <property type="protein sequence ID" value="AES72162.1"/>
    <property type="molecule type" value="Genomic_DNA"/>
</dbReference>
<reference evidence="16 18" key="1">
    <citation type="journal article" date="2011" name="Nature">
        <title>The Medicago genome provides insight into the evolution of rhizobial symbioses.</title>
        <authorList>
            <person name="Young N.D."/>
            <person name="Debelle F."/>
            <person name="Oldroyd G.E."/>
            <person name="Geurts R."/>
            <person name="Cannon S.B."/>
            <person name="Udvardi M.K."/>
            <person name="Benedito V.A."/>
            <person name="Mayer K.F."/>
            <person name="Gouzy J."/>
            <person name="Schoof H."/>
            <person name="Van de Peer Y."/>
            <person name="Proost S."/>
            <person name="Cook D.R."/>
            <person name="Meyers B.C."/>
            <person name="Spannagl M."/>
            <person name="Cheung F."/>
            <person name="De Mita S."/>
            <person name="Krishnakumar V."/>
            <person name="Gundlach H."/>
            <person name="Zhou S."/>
            <person name="Mudge J."/>
            <person name="Bharti A.K."/>
            <person name="Murray J.D."/>
            <person name="Naoumkina M.A."/>
            <person name="Rosen B."/>
            <person name="Silverstein K.A."/>
            <person name="Tang H."/>
            <person name="Rombauts S."/>
            <person name="Zhao P.X."/>
            <person name="Zhou P."/>
            <person name="Barbe V."/>
            <person name="Bardou P."/>
            <person name="Bechner M."/>
            <person name="Bellec A."/>
            <person name="Berger A."/>
            <person name="Berges H."/>
            <person name="Bidwell S."/>
            <person name="Bisseling T."/>
            <person name="Choisne N."/>
            <person name="Couloux A."/>
            <person name="Denny R."/>
            <person name="Deshpande S."/>
            <person name="Dai X."/>
            <person name="Doyle J.J."/>
            <person name="Dudez A.M."/>
            <person name="Farmer A.D."/>
            <person name="Fouteau S."/>
            <person name="Franken C."/>
            <person name="Gibelin C."/>
            <person name="Gish J."/>
            <person name="Goldstein S."/>
            <person name="Gonzalez A.J."/>
            <person name="Green P.J."/>
            <person name="Hallab A."/>
            <person name="Hartog M."/>
            <person name="Hua A."/>
            <person name="Humphray S.J."/>
            <person name="Jeong D.H."/>
            <person name="Jing Y."/>
            <person name="Jocker A."/>
            <person name="Kenton S.M."/>
            <person name="Kim D.J."/>
            <person name="Klee K."/>
            <person name="Lai H."/>
            <person name="Lang C."/>
            <person name="Lin S."/>
            <person name="Macmil S.L."/>
            <person name="Magdelenat G."/>
            <person name="Matthews L."/>
            <person name="McCorrison J."/>
            <person name="Monaghan E.L."/>
            <person name="Mun J.H."/>
            <person name="Najar F.Z."/>
            <person name="Nicholson C."/>
            <person name="Noirot C."/>
            <person name="O'Bleness M."/>
            <person name="Paule C.R."/>
            <person name="Poulain J."/>
            <person name="Prion F."/>
            <person name="Qin B."/>
            <person name="Qu C."/>
            <person name="Retzel E.F."/>
            <person name="Riddle C."/>
            <person name="Sallet E."/>
            <person name="Samain S."/>
            <person name="Samson N."/>
            <person name="Sanders I."/>
            <person name="Saurat O."/>
            <person name="Scarpelli C."/>
            <person name="Schiex T."/>
            <person name="Segurens B."/>
            <person name="Severin A.J."/>
            <person name="Sherrier D.J."/>
            <person name="Shi R."/>
            <person name="Sims S."/>
            <person name="Singer S.R."/>
            <person name="Sinharoy S."/>
            <person name="Sterck L."/>
            <person name="Viollet A."/>
            <person name="Wang B.B."/>
            <person name="Wang K."/>
            <person name="Wang M."/>
            <person name="Wang X."/>
            <person name="Warfsmann J."/>
            <person name="Weissenbach J."/>
            <person name="White D.D."/>
            <person name="White J.D."/>
            <person name="Wiley G.B."/>
            <person name="Wincker P."/>
            <person name="Xing Y."/>
            <person name="Yang L."/>
            <person name="Yao Z."/>
            <person name="Ying F."/>
            <person name="Zhai J."/>
            <person name="Zhou L."/>
            <person name="Zuber A."/>
            <person name="Denarie J."/>
            <person name="Dixon R.A."/>
            <person name="May G.D."/>
            <person name="Schwartz D.C."/>
            <person name="Rogers J."/>
            <person name="Quetier F."/>
            <person name="Town C.D."/>
            <person name="Roe B.A."/>
        </authorList>
    </citation>
    <scope>NUCLEOTIDE SEQUENCE [LARGE SCALE GENOMIC DNA]</scope>
    <source>
        <strain evidence="16">A17</strain>
        <strain evidence="17 18">cv. Jemalong A17</strain>
    </source>
</reference>
<keyword evidence="11" id="KW-0106">Calcium</keyword>
<organism evidence="16 18">
    <name type="scientific">Medicago truncatula</name>
    <name type="common">Barrel medic</name>
    <name type="synonym">Medicago tribuloides</name>
    <dbReference type="NCBI Taxonomy" id="3880"/>
    <lineage>
        <taxon>Eukaryota</taxon>
        <taxon>Viridiplantae</taxon>
        <taxon>Streptophyta</taxon>
        <taxon>Embryophyta</taxon>
        <taxon>Tracheophyta</taxon>
        <taxon>Spermatophyta</taxon>
        <taxon>Magnoliopsida</taxon>
        <taxon>eudicotyledons</taxon>
        <taxon>Gunneridae</taxon>
        <taxon>Pentapetalae</taxon>
        <taxon>rosids</taxon>
        <taxon>fabids</taxon>
        <taxon>Fabales</taxon>
        <taxon>Fabaceae</taxon>
        <taxon>Papilionoideae</taxon>
        <taxon>50 kb inversion clade</taxon>
        <taxon>NPAAA clade</taxon>
        <taxon>Hologalegina</taxon>
        <taxon>IRL clade</taxon>
        <taxon>Trifolieae</taxon>
        <taxon>Medicago</taxon>
    </lineage>
</organism>
<evidence type="ECO:0000256" key="10">
    <source>
        <dbReference type="PIRSR" id="PIRSR600823-1"/>
    </source>
</evidence>
<dbReference type="GO" id="GO:0140825">
    <property type="term" value="F:lactoperoxidase activity"/>
    <property type="evidence" value="ECO:0007669"/>
    <property type="project" value="UniProtKB-EC"/>
</dbReference>
<evidence type="ECO:0000256" key="8">
    <source>
        <dbReference type="ARBA" id="ARBA00023002"/>
    </source>
</evidence>
<sequence>MFFHTIVLAALATTTFSALTTNYYDYTYLNALSTIRSVVKAAVQRENRMGASLLRLHFHDCFVNLLSISRYVHNFKISSFFFPMDFDIKIFN</sequence>
<dbReference type="EC" id="1.11.1.7" evidence="4"/>
<keyword evidence="9" id="KW-0408">Iron</keyword>
<keyword evidence="8" id="KW-0560">Oxidoreductase</keyword>
<dbReference type="SUPFAM" id="SSF48113">
    <property type="entry name" value="Heme-dependent peroxidases"/>
    <property type="match status" value="1"/>
</dbReference>
<comment type="cofactor">
    <cofactor evidence="11">
        <name>Ca(2+)</name>
        <dbReference type="ChEBI" id="CHEBI:29108"/>
    </cofactor>
    <text evidence="11">Binds 2 calcium ions per subunit.</text>
</comment>
<evidence type="ECO:0000256" key="7">
    <source>
        <dbReference type="ARBA" id="ARBA00022723"/>
    </source>
</evidence>
<protein>
    <recommendedName>
        <fullName evidence="4">peroxidase</fullName>
        <ecNumber evidence="4">1.11.1.7</ecNumber>
    </recommendedName>
</protein>
<dbReference type="EnsemblPlants" id="AES72162">
    <property type="protein sequence ID" value="AES72162"/>
    <property type="gene ID" value="MTR_3g086710"/>
</dbReference>
<dbReference type="PaxDb" id="3880-AES72162"/>
<feature type="domain" description="Plant heme peroxidase family profile" evidence="15">
    <location>
        <begin position="18"/>
        <end position="64"/>
    </location>
</feature>
<keyword evidence="5 16" id="KW-0575">Peroxidase</keyword>
<dbReference type="GO" id="GO:0006979">
    <property type="term" value="P:response to oxidative stress"/>
    <property type="evidence" value="ECO:0007669"/>
    <property type="project" value="InterPro"/>
</dbReference>
<gene>
    <name evidence="16" type="ordered locus">MTR_3g086710</name>
</gene>
<keyword evidence="14" id="KW-0732">Signal</keyword>
<evidence type="ECO:0000313" key="17">
    <source>
        <dbReference type="EnsemblPlants" id="AES72162"/>
    </source>
</evidence>
<reference evidence="16 18" key="2">
    <citation type="journal article" date="2014" name="BMC Genomics">
        <title>An improved genome release (version Mt4.0) for the model legume Medicago truncatula.</title>
        <authorList>
            <person name="Tang H."/>
            <person name="Krishnakumar V."/>
            <person name="Bidwell S."/>
            <person name="Rosen B."/>
            <person name="Chan A."/>
            <person name="Zhou S."/>
            <person name="Gentzbittel L."/>
            <person name="Childs K.L."/>
            <person name="Yandell M."/>
            <person name="Gundlach H."/>
            <person name="Mayer K.F."/>
            <person name="Schwartz D.C."/>
            <person name="Town C.D."/>
        </authorList>
    </citation>
    <scope>GENOME REANNOTATION</scope>
    <source>
        <strain evidence="17 18">cv. Jemalong A17</strain>
    </source>
</reference>
<feature type="binding site" evidence="11">
    <location>
        <position position="60"/>
    </location>
    <ligand>
        <name>Ca(2+)</name>
        <dbReference type="ChEBI" id="CHEBI:29108"/>
        <label>1</label>
    </ligand>
</feature>
<evidence type="ECO:0000259" key="15">
    <source>
        <dbReference type="PROSITE" id="PS50873"/>
    </source>
</evidence>
<dbReference type="Pfam" id="PF00141">
    <property type="entry name" value="peroxidase"/>
    <property type="match status" value="1"/>
</dbReference>
<name>G7J369_MEDTR</name>
<dbReference type="Gene3D" id="1.10.520.10">
    <property type="match status" value="1"/>
</dbReference>
<dbReference type="PROSITE" id="PS00436">
    <property type="entry name" value="PEROXIDASE_2"/>
    <property type="match status" value="1"/>
</dbReference>
<feature type="chain" id="PRO_5014572653" description="peroxidase" evidence="14">
    <location>
        <begin position="18"/>
        <end position="92"/>
    </location>
</feature>
<feature type="signal peptide" evidence="14">
    <location>
        <begin position="1"/>
        <end position="17"/>
    </location>
</feature>
<dbReference type="STRING" id="3880.G7J369"/>
<comment type="cofactor">
    <cofactor evidence="2">
        <name>heme b</name>
        <dbReference type="ChEBI" id="CHEBI:60344"/>
    </cofactor>
</comment>
<feature type="active site" description="Proton acceptor" evidence="10">
    <location>
        <position position="59"/>
    </location>
</feature>